<dbReference type="RefSeq" id="WP_230868032.1">
    <property type="nucleotide sequence ID" value="NZ_CP046640.1"/>
</dbReference>
<dbReference type="Proteomes" id="UP000665020">
    <property type="component" value="Chromosome"/>
</dbReference>
<evidence type="ECO:0000313" key="2">
    <source>
        <dbReference type="EMBL" id="QTL99705.1"/>
    </source>
</evidence>
<feature type="transmembrane region" description="Helical" evidence="1">
    <location>
        <begin position="39"/>
        <end position="67"/>
    </location>
</feature>
<keyword evidence="3" id="KW-1185">Reference proteome</keyword>
<feature type="transmembrane region" description="Helical" evidence="1">
    <location>
        <begin position="12"/>
        <end position="33"/>
    </location>
</feature>
<evidence type="ECO:0000256" key="1">
    <source>
        <dbReference type="SAM" id="Phobius"/>
    </source>
</evidence>
<protein>
    <submittedName>
        <fullName evidence="2">Uncharacterized protein</fullName>
    </submittedName>
</protein>
<dbReference type="AlphaFoldDB" id="A0A8A7KI10"/>
<sequence>MKDTFKFIKSPLQMVGFYLVWIETALAASLWPLKGHDELLVILLYAVVGIALIFSLAMVFVLIFLVLKEPRWLFNPSDYDPSVQDELFKHDHSISEASLARDEAAVVKVGDNNGQA</sequence>
<keyword evidence="1" id="KW-0812">Transmembrane</keyword>
<evidence type="ECO:0000313" key="3">
    <source>
        <dbReference type="Proteomes" id="UP000665020"/>
    </source>
</evidence>
<dbReference type="EMBL" id="CP046640">
    <property type="protein sequence ID" value="QTL99705.1"/>
    <property type="molecule type" value="Genomic_DNA"/>
</dbReference>
<reference evidence="2" key="1">
    <citation type="submission" date="2019-12" db="EMBL/GenBank/DDBJ databases">
        <authorList>
            <person name="zhang j."/>
            <person name="sun C.M."/>
        </authorList>
    </citation>
    <scope>NUCLEOTIDE SEQUENCE</scope>
    <source>
        <strain evidence="2">NS-1</strain>
    </source>
</reference>
<keyword evidence="1" id="KW-1133">Transmembrane helix</keyword>
<gene>
    <name evidence="2" type="ORF">GM661_17965</name>
</gene>
<name>A0A8A7KI10_9FIRM</name>
<proteinExistence type="predicted"/>
<dbReference type="KEGG" id="ifn:GM661_17965"/>
<organism evidence="2 3">
    <name type="scientific">Iocasia fonsfrigidae</name>
    <dbReference type="NCBI Taxonomy" id="2682810"/>
    <lineage>
        <taxon>Bacteria</taxon>
        <taxon>Bacillati</taxon>
        <taxon>Bacillota</taxon>
        <taxon>Clostridia</taxon>
        <taxon>Halanaerobiales</taxon>
        <taxon>Halanaerobiaceae</taxon>
        <taxon>Iocasia</taxon>
    </lineage>
</organism>
<accession>A0A8A7KI10</accession>
<keyword evidence="1" id="KW-0472">Membrane</keyword>